<feature type="transmembrane region" description="Helical" evidence="7">
    <location>
        <begin position="321"/>
        <end position="342"/>
    </location>
</feature>
<evidence type="ECO:0000313" key="9">
    <source>
        <dbReference type="EMBL" id="MBB5743383.1"/>
    </source>
</evidence>
<evidence type="ECO:0000256" key="4">
    <source>
        <dbReference type="ARBA" id="ARBA00022692"/>
    </source>
</evidence>
<reference evidence="9 10" key="1">
    <citation type="submission" date="2020-08" db="EMBL/GenBank/DDBJ databases">
        <title>Sequencing the genomes of 1000 actinobacteria strains.</title>
        <authorList>
            <person name="Klenk H.-P."/>
        </authorList>
    </citation>
    <scope>NUCLEOTIDE SEQUENCE [LARGE SCALE GENOMIC DNA]</scope>
    <source>
        <strain evidence="9 10">DSM 24823</strain>
    </source>
</reference>
<dbReference type="PANTHER" id="PTHR30576:SF10">
    <property type="entry name" value="SLL5057 PROTEIN"/>
    <property type="match status" value="1"/>
</dbReference>
<dbReference type="NCBIfam" id="TIGR03025">
    <property type="entry name" value="EPS_sugtrans"/>
    <property type="match status" value="1"/>
</dbReference>
<dbReference type="GO" id="GO:0016780">
    <property type="term" value="F:phosphotransferase activity, for other substituted phosphate groups"/>
    <property type="evidence" value="ECO:0007669"/>
    <property type="project" value="TreeGrafter"/>
</dbReference>
<dbReference type="GO" id="GO:0016020">
    <property type="term" value="C:membrane"/>
    <property type="evidence" value="ECO:0007669"/>
    <property type="project" value="UniProtKB-SubCell"/>
</dbReference>
<dbReference type="Pfam" id="PF02397">
    <property type="entry name" value="Bac_transf"/>
    <property type="match status" value="1"/>
</dbReference>
<evidence type="ECO:0000256" key="7">
    <source>
        <dbReference type="SAM" id="Phobius"/>
    </source>
</evidence>
<name>A0A7W9FDD0_9MICO</name>
<evidence type="ECO:0000313" key="10">
    <source>
        <dbReference type="Proteomes" id="UP000517712"/>
    </source>
</evidence>
<keyword evidence="5 7" id="KW-1133">Transmembrane helix</keyword>
<keyword evidence="4 7" id="KW-0812">Transmembrane</keyword>
<evidence type="ECO:0000256" key="6">
    <source>
        <dbReference type="ARBA" id="ARBA00023136"/>
    </source>
</evidence>
<evidence type="ECO:0000256" key="5">
    <source>
        <dbReference type="ARBA" id="ARBA00022989"/>
    </source>
</evidence>
<dbReference type="PANTHER" id="PTHR30576">
    <property type="entry name" value="COLANIC BIOSYNTHESIS UDP-GLUCOSE LIPID CARRIER TRANSFERASE"/>
    <property type="match status" value="1"/>
</dbReference>
<feature type="transmembrane region" description="Helical" evidence="7">
    <location>
        <begin position="84"/>
        <end position="102"/>
    </location>
</feature>
<dbReference type="InterPro" id="IPR017475">
    <property type="entry name" value="EPS_sugar_tfrase"/>
</dbReference>
<feature type="transmembrane region" description="Helical" evidence="7">
    <location>
        <begin position="60"/>
        <end position="78"/>
    </location>
</feature>
<proteinExistence type="inferred from homology"/>
<keyword evidence="3 9" id="KW-0808">Transferase</keyword>
<keyword evidence="10" id="KW-1185">Reference proteome</keyword>
<comment type="caution">
    <text evidence="9">The sequence shown here is derived from an EMBL/GenBank/DDBJ whole genome shotgun (WGS) entry which is preliminary data.</text>
</comment>
<comment type="similarity">
    <text evidence="2">Belongs to the bacterial sugar transferase family.</text>
</comment>
<feature type="transmembrane region" description="Helical" evidence="7">
    <location>
        <begin position="146"/>
        <end position="165"/>
    </location>
</feature>
<comment type="subcellular location">
    <subcellularLocation>
        <location evidence="1">Membrane</location>
        <topology evidence="1">Multi-pass membrane protein</topology>
    </subcellularLocation>
</comment>
<evidence type="ECO:0000256" key="3">
    <source>
        <dbReference type="ARBA" id="ARBA00022679"/>
    </source>
</evidence>
<evidence type="ECO:0000256" key="1">
    <source>
        <dbReference type="ARBA" id="ARBA00004141"/>
    </source>
</evidence>
<dbReference type="Proteomes" id="UP000517712">
    <property type="component" value="Unassembled WGS sequence"/>
</dbReference>
<keyword evidence="6 7" id="KW-0472">Membrane</keyword>
<gene>
    <name evidence="9" type="ORF">HD600_001880</name>
</gene>
<evidence type="ECO:0000256" key="2">
    <source>
        <dbReference type="ARBA" id="ARBA00006464"/>
    </source>
</evidence>
<organism evidence="9 10">
    <name type="scientific">Microbacterium ginsengiterrae</name>
    <dbReference type="NCBI Taxonomy" id="546115"/>
    <lineage>
        <taxon>Bacteria</taxon>
        <taxon>Bacillati</taxon>
        <taxon>Actinomycetota</taxon>
        <taxon>Actinomycetes</taxon>
        <taxon>Micrococcales</taxon>
        <taxon>Microbacteriaceae</taxon>
        <taxon>Microbacterium</taxon>
    </lineage>
</organism>
<sequence>MSSVEDALSIIREKSTAVPASVSRVRVETTTAPMPRVSATLEHRLHWERAHRARLASTDAAVIVLAVGVTVGIQLQLGEPPADVALRGALLATAWLVTLLVMRTRDAALFRSSAEEYRSIAHASGIAIGMMALVAVVLDWDSTRLTVLIGVPSGLLGLLMSRWSWRRWLSIQRRHGRFTSRTLVVGNRAEVEYAIRTLQPIGAAGYQVIGATLLDGNARELEIGTTTVPVLGNLTTVAEVARSLSADTIVVAGHPESDPDFIKRLGWQLEGTAAELVLSNRLADVAGPRLSFAPIDGLPLIRVQIPTYEGARHTLKRALDIIVSAVALVPIILVTPLLALLIRLDSPGPVFFFQERVGRDGRLFQIVKFRTMRADAEHHLAALQTNHDGAGLLFKLKDDPRVTRVGRVLRRLSLDELPQFWNVLVGDMSVVGPRPPLPSEVRAYDGTVSRRLYIKPGITGLWQVSGRSDLSWDESVRLDLRYVENWSVITDLQIMWRTARVMFAPKGAY</sequence>
<protein>
    <submittedName>
        <fullName evidence="9">Exopolysaccharide biosynthesis polyprenyl glycosylphosphotransferase</fullName>
    </submittedName>
</protein>
<dbReference type="RefSeq" id="WP_184283234.1">
    <property type="nucleotide sequence ID" value="NZ_BAAAPG010000001.1"/>
</dbReference>
<dbReference type="Pfam" id="PF13727">
    <property type="entry name" value="CoA_binding_3"/>
    <property type="match status" value="1"/>
</dbReference>
<feature type="transmembrane region" description="Helical" evidence="7">
    <location>
        <begin position="123"/>
        <end position="140"/>
    </location>
</feature>
<evidence type="ECO:0000259" key="8">
    <source>
        <dbReference type="Pfam" id="PF02397"/>
    </source>
</evidence>
<accession>A0A7W9FDD0</accession>
<feature type="domain" description="Bacterial sugar transferase" evidence="8">
    <location>
        <begin position="316"/>
        <end position="503"/>
    </location>
</feature>
<dbReference type="AlphaFoldDB" id="A0A7W9FDD0"/>
<dbReference type="InterPro" id="IPR003362">
    <property type="entry name" value="Bact_transf"/>
</dbReference>
<dbReference type="EMBL" id="JACHMU010000001">
    <property type="protein sequence ID" value="MBB5743383.1"/>
    <property type="molecule type" value="Genomic_DNA"/>
</dbReference>